<dbReference type="Proteomes" id="UP000298602">
    <property type="component" value="Chromosome"/>
</dbReference>
<organism evidence="2 3">
    <name type="scientific">Desulfoglaeba alkanexedens ALDC</name>
    <dbReference type="NCBI Taxonomy" id="980445"/>
    <lineage>
        <taxon>Bacteria</taxon>
        <taxon>Pseudomonadati</taxon>
        <taxon>Thermodesulfobacteriota</taxon>
        <taxon>Syntrophobacteria</taxon>
        <taxon>Syntrophobacterales</taxon>
        <taxon>Syntrophobacteraceae</taxon>
        <taxon>Desulfoglaeba</taxon>
    </lineage>
</organism>
<evidence type="ECO:0000259" key="1">
    <source>
        <dbReference type="PROSITE" id="PS50991"/>
    </source>
</evidence>
<feature type="domain" description="Pyruvate carboxyltransferase" evidence="1">
    <location>
        <begin position="25"/>
        <end position="288"/>
    </location>
</feature>
<accession>A0A4V1ERA6</accession>
<dbReference type="SUPFAM" id="SSF89000">
    <property type="entry name" value="post-HMGL domain-like"/>
    <property type="match status" value="1"/>
</dbReference>
<reference evidence="2 3" key="2">
    <citation type="submission" date="2019-05" db="EMBL/GenBank/DDBJ databases">
        <authorList>
            <person name="Suflita J.M."/>
            <person name="Marks C.R."/>
        </authorList>
    </citation>
    <scope>NUCLEOTIDE SEQUENCE [LARGE SCALE GENOMIC DNA]</scope>
    <source>
        <strain evidence="2 3">ALDC</strain>
    </source>
</reference>
<dbReference type="EMBL" id="CP040098">
    <property type="protein sequence ID" value="QCQ20971.1"/>
    <property type="molecule type" value="Genomic_DNA"/>
</dbReference>
<dbReference type="OrthoDB" id="9769961at2"/>
<evidence type="ECO:0000313" key="2">
    <source>
        <dbReference type="EMBL" id="QCQ20971.1"/>
    </source>
</evidence>
<dbReference type="KEGG" id="dax:FDQ92_01405"/>
<reference evidence="2 3" key="1">
    <citation type="submission" date="2019-05" db="EMBL/GenBank/DDBJ databases">
        <title>The Complete Genome Sequence of the n-alkane-degrading Desulfoglaeba alkanexedens ALDC reveals multiple alkylsuccinate synthase gene clusters.</title>
        <authorList>
            <person name="Callaghan A.V."/>
            <person name="Davidova I.A."/>
            <person name="Duncan K.E."/>
            <person name="Morris B."/>
            <person name="McInerney M.J."/>
        </authorList>
    </citation>
    <scope>NUCLEOTIDE SEQUENCE [LARGE SCALE GENOMIC DNA]</scope>
    <source>
        <strain evidence="2 3">ALDC</strain>
    </source>
</reference>
<proteinExistence type="predicted"/>
<dbReference type="Gene3D" id="3.20.20.70">
    <property type="entry name" value="Aldolase class I"/>
    <property type="match status" value="1"/>
</dbReference>
<dbReference type="CDD" id="cd07937">
    <property type="entry name" value="DRE_TIM_PC_TC_5S"/>
    <property type="match status" value="1"/>
</dbReference>
<dbReference type="GO" id="GO:0006094">
    <property type="term" value="P:gluconeogenesis"/>
    <property type="evidence" value="ECO:0007669"/>
    <property type="project" value="TreeGrafter"/>
</dbReference>
<dbReference type="Pfam" id="PF02436">
    <property type="entry name" value="PYC_OADA"/>
    <property type="match status" value="1"/>
</dbReference>
<dbReference type="AlphaFoldDB" id="A0A4V1ERA6"/>
<dbReference type="InterPro" id="IPR000891">
    <property type="entry name" value="PYR_CT"/>
</dbReference>
<dbReference type="PANTHER" id="PTHR43778">
    <property type="entry name" value="PYRUVATE CARBOXYLASE"/>
    <property type="match status" value="1"/>
</dbReference>
<keyword evidence="2" id="KW-0670">Pyruvate</keyword>
<evidence type="ECO:0000313" key="3">
    <source>
        <dbReference type="Proteomes" id="UP000298602"/>
    </source>
</evidence>
<gene>
    <name evidence="2" type="ORF">FDQ92_01405</name>
</gene>
<protein>
    <submittedName>
        <fullName evidence="2">Pyruvate carboxylase</fullName>
    </submittedName>
</protein>
<name>A0A4V1ERA6_9BACT</name>
<dbReference type="Pfam" id="PF00682">
    <property type="entry name" value="HMGL-like"/>
    <property type="match status" value="1"/>
</dbReference>
<keyword evidence="3" id="KW-1185">Reference proteome</keyword>
<dbReference type="InterPro" id="IPR013785">
    <property type="entry name" value="Aldolase_TIM"/>
</dbReference>
<sequence>MADRQRITPDMSPGHILSFLRETPGYFLTNNERDVSQSDFKCRILPRTTLRVAPYRDDTGYFAFEVSGGASVHVDLMYKQVNPFEKLKLVRRAMPCTLIQTVCRGRNLFGYRPYADNVLRLVVRQFARWVDVWRVYDFLNHVPNLKVVGEEVKAAGRLLMPCLCFNTGRGHTDEYYAAKAREIVGAFGEDIILCIKNHSALGSPKRISDLVGALRRAVPDVPLAYHGHNTDGNDLGRIVAAVEAGVKIVEVADHGYGGMFSQAPGLSLIQTLHDYGYRAPGLKVQPIVEASNLLRRERTYYEKFETPYRSFDPTVKRHKLTGGAASIAFEQAEKLNLLDRIDEIFSELMEVNREMGNIWSVTPGSQILWTIAVNNVIHGRYNQPSDDLKRLLLGRYGPFPFYEPQEWIYEKVLEHRRRDGKKWYQILAEEGGLQQVPDEDLEARRLEMEKKLGRPVDDEALSLYLQFPMDALGYFRFEKTYGKAWLLPPDVWYRQGGFENSTRITFPDEDGKTHHIDIISTHRRGDTVDTSLLVDYHFRTFSIPVRSQQKNG</sequence>
<dbReference type="RefSeq" id="WP_137422941.1">
    <property type="nucleotide sequence ID" value="NZ_CP040098.1"/>
</dbReference>
<dbReference type="GO" id="GO:0005737">
    <property type="term" value="C:cytoplasm"/>
    <property type="evidence" value="ECO:0007669"/>
    <property type="project" value="TreeGrafter"/>
</dbReference>
<dbReference type="PANTHER" id="PTHR43778:SF2">
    <property type="entry name" value="PYRUVATE CARBOXYLASE, MITOCHONDRIAL"/>
    <property type="match status" value="1"/>
</dbReference>
<dbReference type="GO" id="GO:0004736">
    <property type="term" value="F:pyruvate carboxylase activity"/>
    <property type="evidence" value="ECO:0007669"/>
    <property type="project" value="TreeGrafter"/>
</dbReference>
<dbReference type="PROSITE" id="PS50991">
    <property type="entry name" value="PYR_CT"/>
    <property type="match status" value="1"/>
</dbReference>
<dbReference type="InterPro" id="IPR003379">
    <property type="entry name" value="Carboxylase_cons_dom"/>
</dbReference>
<dbReference type="InterPro" id="IPR055268">
    <property type="entry name" value="PCB-like"/>
</dbReference>
<dbReference type="SUPFAM" id="SSF51569">
    <property type="entry name" value="Aldolase"/>
    <property type="match status" value="1"/>
</dbReference>